<dbReference type="AlphaFoldDB" id="A0A4C1XI14"/>
<sequence>MATRRPTATPTRVALNVWSLTGPETAHSHAIRRKTLLRQLRPKIRPTTEDAQRLPNSQSKLGPTLKGPSTPPSPFSGSGKLPGTGVKKDNSRYQLPWERNQPSRVVQEPPRESARRAPPAPPPRP</sequence>
<feature type="region of interest" description="Disordered" evidence="1">
    <location>
        <begin position="23"/>
        <end position="125"/>
    </location>
</feature>
<comment type="caution">
    <text evidence="2">The sequence shown here is derived from an EMBL/GenBank/DDBJ whole genome shotgun (WGS) entry which is preliminary data.</text>
</comment>
<dbReference type="EMBL" id="BGZK01000832">
    <property type="protein sequence ID" value="GBP62134.1"/>
    <property type="molecule type" value="Genomic_DNA"/>
</dbReference>
<feature type="compositionally biased region" description="Basic residues" evidence="1">
    <location>
        <begin position="29"/>
        <end position="44"/>
    </location>
</feature>
<dbReference type="Proteomes" id="UP000299102">
    <property type="component" value="Unassembled WGS sequence"/>
</dbReference>
<evidence type="ECO:0000313" key="2">
    <source>
        <dbReference type="EMBL" id="GBP62134.1"/>
    </source>
</evidence>
<evidence type="ECO:0000313" key="3">
    <source>
        <dbReference type="Proteomes" id="UP000299102"/>
    </source>
</evidence>
<accession>A0A4C1XI14</accession>
<name>A0A4C1XI14_EUMVA</name>
<keyword evidence="3" id="KW-1185">Reference proteome</keyword>
<evidence type="ECO:0000256" key="1">
    <source>
        <dbReference type="SAM" id="MobiDB-lite"/>
    </source>
</evidence>
<reference evidence="2 3" key="1">
    <citation type="journal article" date="2019" name="Commun. Biol.">
        <title>The bagworm genome reveals a unique fibroin gene that provides high tensile strength.</title>
        <authorList>
            <person name="Kono N."/>
            <person name="Nakamura H."/>
            <person name="Ohtoshi R."/>
            <person name="Tomita M."/>
            <person name="Numata K."/>
            <person name="Arakawa K."/>
        </authorList>
    </citation>
    <scope>NUCLEOTIDE SEQUENCE [LARGE SCALE GENOMIC DNA]</scope>
</reference>
<protein>
    <submittedName>
        <fullName evidence="2">Uncharacterized protein</fullName>
    </submittedName>
</protein>
<proteinExistence type="predicted"/>
<gene>
    <name evidence="2" type="ORF">EVAR_46103_1</name>
</gene>
<organism evidence="2 3">
    <name type="scientific">Eumeta variegata</name>
    <name type="common">Bagworm moth</name>
    <name type="synonym">Eumeta japonica</name>
    <dbReference type="NCBI Taxonomy" id="151549"/>
    <lineage>
        <taxon>Eukaryota</taxon>
        <taxon>Metazoa</taxon>
        <taxon>Ecdysozoa</taxon>
        <taxon>Arthropoda</taxon>
        <taxon>Hexapoda</taxon>
        <taxon>Insecta</taxon>
        <taxon>Pterygota</taxon>
        <taxon>Neoptera</taxon>
        <taxon>Endopterygota</taxon>
        <taxon>Lepidoptera</taxon>
        <taxon>Glossata</taxon>
        <taxon>Ditrysia</taxon>
        <taxon>Tineoidea</taxon>
        <taxon>Psychidae</taxon>
        <taxon>Oiketicinae</taxon>
        <taxon>Eumeta</taxon>
    </lineage>
</organism>